<evidence type="ECO:0000313" key="2">
    <source>
        <dbReference type="EMBL" id="SFI21901.1"/>
    </source>
</evidence>
<evidence type="ECO:0000313" key="3">
    <source>
        <dbReference type="Proteomes" id="UP000198931"/>
    </source>
</evidence>
<dbReference type="AlphaFoldDB" id="A0A1I3GFE5"/>
<keyword evidence="1" id="KW-1133">Transmembrane helix</keyword>
<reference evidence="2 3" key="1">
    <citation type="submission" date="2016-10" db="EMBL/GenBank/DDBJ databases">
        <authorList>
            <person name="de Groot N.N."/>
        </authorList>
    </citation>
    <scope>NUCLEOTIDE SEQUENCE [LARGE SCALE GENOMIC DNA]</scope>
    <source>
        <strain evidence="2 3">DSM 26000</strain>
    </source>
</reference>
<proteinExistence type="predicted"/>
<dbReference type="OrthoDB" id="1371587at2"/>
<accession>A0A1I3GFE5</accession>
<feature type="transmembrane region" description="Helical" evidence="1">
    <location>
        <begin position="56"/>
        <end position="72"/>
    </location>
</feature>
<gene>
    <name evidence="2" type="ORF">SAMN05443292_1805</name>
</gene>
<evidence type="ECO:0000256" key="1">
    <source>
        <dbReference type="SAM" id="Phobius"/>
    </source>
</evidence>
<dbReference type="EMBL" id="FOQT01000003">
    <property type="protein sequence ID" value="SFI21901.1"/>
    <property type="molecule type" value="Genomic_DNA"/>
</dbReference>
<dbReference type="STRING" id="1125876.SAMN05443292_1805"/>
<protein>
    <submittedName>
        <fullName evidence="2">Uncharacterized protein</fullName>
    </submittedName>
</protein>
<organism evidence="2 3">
    <name type="scientific">Halpernia frigidisoli</name>
    <dbReference type="NCBI Taxonomy" id="1125876"/>
    <lineage>
        <taxon>Bacteria</taxon>
        <taxon>Pseudomonadati</taxon>
        <taxon>Bacteroidota</taxon>
        <taxon>Flavobacteriia</taxon>
        <taxon>Flavobacteriales</taxon>
        <taxon>Weeksellaceae</taxon>
        <taxon>Chryseobacterium group</taxon>
        <taxon>Halpernia</taxon>
    </lineage>
</organism>
<dbReference type="RefSeq" id="WP_143093371.1">
    <property type="nucleotide sequence ID" value="NZ_FOQT01000003.1"/>
</dbReference>
<dbReference type="Proteomes" id="UP000198931">
    <property type="component" value="Unassembled WGS sequence"/>
</dbReference>
<name>A0A1I3GFE5_9FLAO</name>
<keyword evidence="1" id="KW-0812">Transmembrane</keyword>
<keyword evidence="3" id="KW-1185">Reference proteome</keyword>
<keyword evidence="1" id="KW-0472">Membrane</keyword>
<feature type="transmembrane region" description="Helical" evidence="1">
    <location>
        <begin position="21"/>
        <end position="44"/>
    </location>
</feature>
<sequence>MKEDLYTLYEKLDKYFNFERINSIFTTILKSIILLACGGLFGYVLREYFGSGNIKILALLIFILLLITYIFLESIRLSKERNFPIGILQHLKAIEELQETKKKIDRHNKVFEFIDNSIRSLNSNTCPIAFGEPSNQLCHQNLSDGLKGVLNDLVERTNYFFDVDKSKFTIGVYLENIMVKNNSDIVEASKNFIFKDDLNLEDSLPIDSTHFNSENDLQFKILTKFLESINFSRYLEENINAENRNLLIVCSPIPNVCESCPPIGVIYAIYEGCDKCSTDSENVMLINGRLLSNWISKYEDCLYKTYSTKNETQEPHSHNQIIVPKEVQELIEKKRVKSDEN</sequence>